<dbReference type="Pfam" id="PF00072">
    <property type="entry name" value="Response_reg"/>
    <property type="match status" value="1"/>
</dbReference>
<dbReference type="SMART" id="SM00448">
    <property type="entry name" value="REC"/>
    <property type="match status" value="1"/>
</dbReference>
<dbReference type="PROSITE" id="PS50110">
    <property type="entry name" value="RESPONSE_REGULATORY"/>
    <property type="match status" value="1"/>
</dbReference>
<evidence type="ECO:0000259" key="5">
    <source>
        <dbReference type="PROSITE" id="PS50110"/>
    </source>
</evidence>
<dbReference type="EMBL" id="KQ965743">
    <property type="protein sequence ID" value="KXS18156.1"/>
    <property type="molecule type" value="Genomic_DNA"/>
</dbReference>
<dbReference type="InterPro" id="IPR001789">
    <property type="entry name" value="Sig_transdc_resp-reg_receiver"/>
</dbReference>
<keyword evidence="1 3" id="KW-0597">Phosphoprotein</keyword>
<dbReference type="CDD" id="cd17546">
    <property type="entry name" value="REC_hyHK_CKI1_RcsC-like"/>
    <property type="match status" value="1"/>
</dbReference>
<evidence type="ECO:0000313" key="7">
    <source>
        <dbReference type="Proteomes" id="UP000070544"/>
    </source>
</evidence>
<dbReference type="InterPro" id="IPR011006">
    <property type="entry name" value="CheY-like_superfamily"/>
</dbReference>
<name>A0A139AN39_GONPJ</name>
<dbReference type="PANTHER" id="PTHR45339:SF1">
    <property type="entry name" value="HYBRID SIGNAL TRANSDUCTION HISTIDINE KINASE J"/>
    <property type="match status" value="1"/>
</dbReference>
<dbReference type="AlphaFoldDB" id="A0A139AN39"/>
<evidence type="ECO:0000256" key="3">
    <source>
        <dbReference type="PROSITE-ProRule" id="PRU00169"/>
    </source>
</evidence>
<evidence type="ECO:0000313" key="6">
    <source>
        <dbReference type="EMBL" id="KXS18156.1"/>
    </source>
</evidence>
<keyword evidence="7" id="KW-1185">Reference proteome</keyword>
<gene>
    <name evidence="6" type="ORF">M427DRAFT_223100</name>
</gene>
<feature type="domain" description="Response regulatory" evidence="5">
    <location>
        <begin position="100"/>
        <end position="232"/>
    </location>
</feature>
<dbReference type="STRING" id="1344416.A0A139AN39"/>
<keyword evidence="2" id="KW-0902">Two-component regulatory system</keyword>
<dbReference type="GO" id="GO:0000156">
    <property type="term" value="F:phosphorelay response regulator activity"/>
    <property type="evidence" value="ECO:0007669"/>
    <property type="project" value="UniProtKB-ARBA"/>
</dbReference>
<feature type="modified residue" description="4-aspartylphosphate" evidence="3">
    <location>
        <position position="149"/>
    </location>
</feature>
<dbReference type="PANTHER" id="PTHR45339">
    <property type="entry name" value="HYBRID SIGNAL TRANSDUCTION HISTIDINE KINASE J"/>
    <property type="match status" value="1"/>
</dbReference>
<proteinExistence type="predicted"/>
<dbReference type="FunFam" id="3.40.50.2300:FF:000146">
    <property type="entry name" value="Putative two-component response regulator SSK1p"/>
    <property type="match status" value="1"/>
</dbReference>
<dbReference type="Proteomes" id="UP000070544">
    <property type="component" value="Unassembled WGS sequence"/>
</dbReference>
<evidence type="ECO:0000256" key="4">
    <source>
        <dbReference type="SAM" id="MobiDB-lite"/>
    </source>
</evidence>
<reference evidence="6 7" key="1">
    <citation type="journal article" date="2015" name="Genome Biol. Evol.">
        <title>Phylogenomic analyses indicate that early fungi evolved digesting cell walls of algal ancestors of land plants.</title>
        <authorList>
            <person name="Chang Y."/>
            <person name="Wang S."/>
            <person name="Sekimoto S."/>
            <person name="Aerts A.L."/>
            <person name="Choi C."/>
            <person name="Clum A."/>
            <person name="LaButti K.M."/>
            <person name="Lindquist E.A."/>
            <person name="Yee Ngan C."/>
            <person name="Ohm R.A."/>
            <person name="Salamov A.A."/>
            <person name="Grigoriev I.V."/>
            <person name="Spatafora J.W."/>
            <person name="Berbee M.L."/>
        </authorList>
    </citation>
    <scope>NUCLEOTIDE SEQUENCE [LARGE SCALE GENOMIC DNA]</scope>
    <source>
        <strain evidence="6 7">JEL478</strain>
    </source>
</reference>
<protein>
    <submittedName>
        <fullName evidence="6">CheY-like protein</fullName>
    </submittedName>
</protein>
<feature type="compositionally biased region" description="Basic and acidic residues" evidence="4">
    <location>
        <begin position="60"/>
        <end position="88"/>
    </location>
</feature>
<dbReference type="SUPFAM" id="SSF52172">
    <property type="entry name" value="CheY-like"/>
    <property type="match status" value="1"/>
</dbReference>
<evidence type="ECO:0000256" key="1">
    <source>
        <dbReference type="ARBA" id="ARBA00022553"/>
    </source>
</evidence>
<accession>A0A139AN39</accession>
<dbReference type="Gene3D" id="3.40.50.2300">
    <property type="match status" value="1"/>
</dbReference>
<sequence length="320" mass="35439">MQTSPPTPQRTLILAKPLGPRKLLFALRASLDALNAIPDHPDAASEDEDEGESALAGGRKKVEQGGTGERKATEKKERRKKEAGEKKVQVGLGQVRPPVNVLIVEDNHVNQMLLSSYLKRRGINCALAVNGEEAVQKWVEGKFHLVLMDILMPVMDGIEATRQIRQIERTRREQRSRLGTFTGYHAADVVIVALTASTSPTDRDEALAAGCNDYLTKPVSLIWLEKKIIEWGSMQALIDFAAFEPPPLPWDEHRSTPSSADRGMSLHTGSGRFQGTLVVMRDVAEELRKGESDRGELARVKSDETVFVREADEDMEIVVN</sequence>
<organism evidence="6 7">
    <name type="scientific">Gonapodya prolifera (strain JEL478)</name>
    <name type="common">Monoblepharis prolifera</name>
    <dbReference type="NCBI Taxonomy" id="1344416"/>
    <lineage>
        <taxon>Eukaryota</taxon>
        <taxon>Fungi</taxon>
        <taxon>Fungi incertae sedis</taxon>
        <taxon>Chytridiomycota</taxon>
        <taxon>Chytridiomycota incertae sedis</taxon>
        <taxon>Monoblepharidomycetes</taxon>
        <taxon>Monoblepharidales</taxon>
        <taxon>Gonapodyaceae</taxon>
        <taxon>Gonapodya</taxon>
    </lineage>
</organism>
<dbReference type="OrthoDB" id="60033at2759"/>
<feature type="region of interest" description="Disordered" evidence="4">
    <location>
        <begin position="37"/>
        <end position="90"/>
    </location>
</feature>
<evidence type="ECO:0000256" key="2">
    <source>
        <dbReference type="ARBA" id="ARBA00023012"/>
    </source>
</evidence>